<comment type="caution">
    <text evidence="2">The sequence shown here is derived from an EMBL/GenBank/DDBJ whole genome shotgun (WGS) entry which is preliminary data.</text>
</comment>
<dbReference type="RefSeq" id="WP_323446108.1">
    <property type="nucleotide sequence ID" value="NZ_BSBI01000002.1"/>
</dbReference>
<sequence>MAAAHLTTMPASTTTRPRRTTRSRRPAETVVTATVCAPLLKQPLPPGRPREWYVTHNRRLKAMRLAIALLDTGVHHPATADNARIRDTAERIGIHPPSDTTCRMVRALIRYGC</sequence>
<reference evidence="2 3" key="1">
    <citation type="submission" date="2022-10" db="EMBL/GenBank/DDBJ databases">
        <title>Draft genome sequence of Streptomyces sp. YSPA8.</title>
        <authorList>
            <person name="Moriuchi R."/>
            <person name="Dohra H."/>
            <person name="Yamamura H."/>
            <person name="Kodani S."/>
        </authorList>
    </citation>
    <scope>NUCLEOTIDE SEQUENCE [LARGE SCALE GENOMIC DNA]</scope>
    <source>
        <strain evidence="2 3">YSPA8</strain>
    </source>
</reference>
<name>A0ABQ5NVM0_9ACTN</name>
<proteinExistence type="predicted"/>
<organism evidence="2 3">
    <name type="scientific">Streptomyces yaizuensis</name>
    <dbReference type="NCBI Taxonomy" id="2989713"/>
    <lineage>
        <taxon>Bacteria</taxon>
        <taxon>Bacillati</taxon>
        <taxon>Actinomycetota</taxon>
        <taxon>Actinomycetes</taxon>
        <taxon>Kitasatosporales</taxon>
        <taxon>Streptomycetaceae</taxon>
        <taxon>Streptomyces</taxon>
    </lineage>
</organism>
<gene>
    <name evidence="2" type="ORF">SYYSPA8_07110</name>
</gene>
<protein>
    <submittedName>
        <fullName evidence="2">Uncharacterized protein</fullName>
    </submittedName>
</protein>
<evidence type="ECO:0000313" key="2">
    <source>
        <dbReference type="EMBL" id="GLF94041.1"/>
    </source>
</evidence>
<feature type="region of interest" description="Disordered" evidence="1">
    <location>
        <begin position="1"/>
        <end position="28"/>
    </location>
</feature>
<dbReference type="Proteomes" id="UP001291653">
    <property type="component" value="Unassembled WGS sequence"/>
</dbReference>
<evidence type="ECO:0000256" key="1">
    <source>
        <dbReference type="SAM" id="MobiDB-lite"/>
    </source>
</evidence>
<accession>A0ABQ5NVM0</accession>
<dbReference type="EMBL" id="BSBI01000002">
    <property type="protein sequence ID" value="GLF94041.1"/>
    <property type="molecule type" value="Genomic_DNA"/>
</dbReference>
<keyword evidence="3" id="KW-1185">Reference proteome</keyword>
<evidence type="ECO:0000313" key="3">
    <source>
        <dbReference type="Proteomes" id="UP001291653"/>
    </source>
</evidence>